<accession>A0A4Y9FZQ9</accession>
<dbReference type="InterPro" id="IPR023198">
    <property type="entry name" value="PGP-like_dom2"/>
</dbReference>
<dbReference type="EMBL" id="SPQB01000006">
    <property type="protein sequence ID" value="TFU33756.1"/>
    <property type="molecule type" value="Genomic_DNA"/>
</dbReference>
<dbReference type="OrthoDB" id="9800058at2"/>
<evidence type="ECO:0000313" key="2">
    <source>
        <dbReference type="Proteomes" id="UP000298358"/>
    </source>
</evidence>
<dbReference type="NCBIfam" id="TIGR01509">
    <property type="entry name" value="HAD-SF-IA-v3"/>
    <property type="match status" value="1"/>
</dbReference>
<dbReference type="InterPro" id="IPR051806">
    <property type="entry name" value="HAD-like_SPP"/>
</dbReference>
<dbReference type="GO" id="GO:0050308">
    <property type="term" value="F:sugar-phosphatase activity"/>
    <property type="evidence" value="ECO:0007669"/>
    <property type="project" value="TreeGrafter"/>
</dbReference>
<dbReference type="NCBIfam" id="TIGR01549">
    <property type="entry name" value="HAD-SF-IA-v1"/>
    <property type="match status" value="1"/>
</dbReference>
<dbReference type="InterPro" id="IPR036412">
    <property type="entry name" value="HAD-like_sf"/>
</dbReference>
<protein>
    <submittedName>
        <fullName evidence="1">HAD family hydrolase</fullName>
    </submittedName>
</protein>
<comment type="caution">
    <text evidence="1">The sequence shown here is derived from an EMBL/GenBank/DDBJ whole genome shotgun (WGS) entry which is preliminary data.</text>
</comment>
<dbReference type="PANTHER" id="PTHR43481">
    <property type="entry name" value="FRUCTOSE-1-PHOSPHATE PHOSPHATASE"/>
    <property type="match status" value="1"/>
</dbReference>
<reference evidence="1 2" key="1">
    <citation type="submission" date="2019-03" db="EMBL/GenBank/DDBJ databases">
        <title>Diversity of the mouse oral microbiome.</title>
        <authorList>
            <person name="Joseph S."/>
            <person name="Aduse-Opoku J."/>
            <person name="Curtis M."/>
            <person name="Wade W."/>
            <person name="Hashim A."/>
        </authorList>
    </citation>
    <scope>NUCLEOTIDE SEQUENCE [LARGE SCALE GENOMIC DNA]</scope>
    <source>
        <strain evidence="1 2">P1012</strain>
    </source>
</reference>
<name>A0A4Y9FZQ9_9MICO</name>
<dbReference type="AlphaFoldDB" id="A0A4Y9FZQ9"/>
<dbReference type="InterPro" id="IPR006439">
    <property type="entry name" value="HAD-SF_hydro_IA"/>
</dbReference>
<dbReference type="Gene3D" id="1.10.150.240">
    <property type="entry name" value="Putative phosphatase, domain 2"/>
    <property type="match status" value="1"/>
</dbReference>
<keyword evidence="1" id="KW-0378">Hydrolase</keyword>
<dbReference type="InterPro" id="IPR023214">
    <property type="entry name" value="HAD_sf"/>
</dbReference>
<organism evidence="1 2">
    <name type="scientific">Microbacterium paludicola</name>
    <dbReference type="NCBI Taxonomy" id="300019"/>
    <lineage>
        <taxon>Bacteria</taxon>
        <taxon>Bacillati</taxon>
        <taxon>Actinomycetota</taxon>
        <taxon>Actinomycetes</taxon>
        <taxon>Micrococcales</taxon>
        <taxon>Microbacteriaceae</taxon>
        <taxon>Microbacterium</taxon>
    </lineage>
</organism>
<evidence type="ECO:0000313" key="1">
    <source>
        <dbReference type="EMBL" id="TFU33756.1"/>
    </source>
</evidence>
<gene>
    <name evidence="1" type="ORF">E4U02_04620</name>
</gene>
<dbReference type="PANTHER" id="PTHR43481:SF4">
    <property type="entry name" value="GLYCEROL-1-PHOSPHATE PHOSPHOHYDROLASE 1-RELATED"/>
    <property type="match status" value="1"/>
</dbReference>
<dbReference type="Gene3D" id="3.40.50.1000">
    <property type="entry name" value="HAD superfamily/HAD-like"/>
    <property type="match status" value="1"/>
</dbReference>
<dbReference type="SUPFAM" id="SSF56784">
    <property type="entry name" value="HAD-like"/>
    <property type="match status" value="1"/>
</dbReference>
<sequence>MDGTLVDSTAVVERLWLEWTEKQGLDPDAVLALVHGRQATNSMAVLLPDRPVEINLAESREMLARETAETDGVVEIPGAAALLRALKDAPHALVTSADLGLARARMTAAGLDVPEIAVTADDVRASKPHPEGFLRAAEILGITPADCVVFEDSHAGIQAARAAGMRVIGVGAAAVAHDPTHAVADLRQVSATRTDDGILLTIDA</sequence>
<dbReference type="Pfam" id="PF00702">
    <property type="entry name" value="Hydrolase"/>
    <property type="match status" value="1"/>
</dbReference>
<keyword evidence="2" id="KW-1185">Reference proteome</keyword>
<dbReference type="Proteomes" id="UP000298358">
    <property type="component" value="Unassembled WGS sequence"/>
</dbReference>
<proteinExistence type="predicted"/>